<keyword evidence="6" id="KW-0805">Transcription regulation</keyword>
<dbReference type="InterPro" id="IPR013083">
    <property type="entry name" value="Znf_RING/FYVE/PHD"/>
</dbReference>
<evidence type="ECO:0000313" key="17">
    <source>
        <dbReference type="EMBL" id="KAL3730396.1"/>
    </source>
</evidence>
<evidence type="ECO:0000256" key="8">
    <source>
        <dbReference type="ARBA" id="ARBA00023155"/>
    </source>
</evidence>
<keyword evidence="8 11" id="KW-0371">Homeobox</keyword>
<dbReference type="GO" id="GO:0008270">
    <property type="term" value="F:zinc ion binding"/>
    <property type="evidence" value="ECO:0007669"/>
    <property type="project" value="UniProtKB-KW"/>
</dbReference>
<sequence length="1031" mass="113456">MAEDKQMEYVSAQQITKSSEANGLEESILEKRQGLVSEGIKIGLVDMGNQSCADVVDDGAHVSKSFEINRMGMPSKDPSQVKNLAISPESVIDKTKNTEIASAGEDIGESIHKFNSQCIDGAHSLQEKRCELGVEGSTIVPSSHAFSENLVTQEDNNGAAHQFGSRYSVGQEEKRHTLGIKETGSPLCNDTAEQLRKPFCENSTFEHRMLLSPNIRMSDEAGSVLCLKHLQLHETHCGSGSIRNQLPVPDHGENVSVQVSTIVSDKIETESTGLRSNVEIGSSVLEHIEFNGDSVVNEQLQVHMEELTNSSSYDPSELRQENLTGNSEGSGHRDRRTSKRLKERNTWRSSLGSDRVLRSRSKDKSIAESKDDVVNPGEEVKRKQRKKRQAREGIADEYSRIRKNLSYMLNRIGYERNLIDAYSGEGWKGLSLEKIKPEKELQRATSEIVKRKLRIRDLFQQLDSLCAEGKLPEALFDSEGMIDSEDIFCAKCGSKDLAADNDIILCDGACDRGFHQYCLEPPLHAEDVPPADQGWLCPGCDCKVDCIDLLNESQGANLSIADSWEKVFPEVATGDKTEDPNLGLPSDDSDDADYDPDAPQVDEDLGDDSSPEDQGNDSSSDESGCNVASDKSGASLKYDRIGLPSDDSEDDDFDPDAPDSEKVKEEGSSSDFTSDSEDLAAAVGGVADEVNSYRGGGRRSSRNSFEKKEIVKGELQSLLEGDADKDVSVCMPGKRHVERLDYKKLYDEEFGGKSSDSSDDEDWSDTAEPSKRKRGADKVALASNNGNFTSGEIIEHNKNGNEQTPRRRTNNRMDSPSTNSITAIPRRSSSAPESTGRKARSTYRRLGEAVTQRLHEAFKENQYPERTASEKLAGELGITTQQVKKWFENARWSFNHPSGSKVRVSAKDMIMENPRPQLSTGPHSSAPEMITDDAPSNGIPNAEPSGVASMPECIDKDVKNSGVGGPQMNRKSYDSSHLGKRKEKADNVVFGPDQVNQTQALQDDSAKASEPQTSSRRHTRSKSKTRQFQTF</sequence>
<feature type="region of interest" description="Disordered" evidence="14">
    <location>
        <begin position="911"/>
        <end position="1031"/>
    </location>
</feature>
<evidence type="ECO:0000256" key="6">
    <source>
        <dbReference type="ARBA" id="ARBA00023015"/>
    </source>
</evidence>
<dbReference type="InterPro" id="IPR045876">
    <property type="entry name" value="PRHA-like_PHD-finger"/>
</dbReference>
<keyword evidence="3" id="KW-0479">Metal-binding</keyword>
<evidence type="ECO:0000259" key="16">
    <source>
        <dbReference type="PROSITE" id="PS50071"/>
    </source>
</evidence>
<dbReference type="SMART" id="SM00249">
    <property type="entry name" value="PHD"/>
    <property type="match status" value="1"/>
</dbReference>
<feature type="compositionally biased region" description="Acidic residues" evidence="14">
    <location>
        <begin position="587"/>
        <end position="615"/>
    </location>
</feature>
<keyword evidence="4 12" id="KW-0863">Zinc-finger</keyword>
<evidence type="ECO:0000256" key="2">
    <source>
        <dbReference type="ARBA" id="ARBA00007427"/>
    </source>
</evidence>
<feature type="domain" description="Homeobox" evidence="16">
    <location>
        <begin position="837"/>
        <end position="897"/>
    </location>
</feature>
<dbReference type="InterPro" id="IPR011011">
    <property type="entry name" value="Znf_FYVE_PHD"/>
</dbReference>
<feature type="compositionally biased region" description="Basic and acidic residues" evidence="14">
    <location>
        <begin position="741"/>
        <end position="751"/>
    </location>
</feature>
<dbReference type="PROSITE" id="PS50071">
    <property type="entry name" value="HOMEOBOX_2"/>
    <property type="match status" value="1"/>
</dbReference>
<evidence type="ECO:0000256" key="12">
    <source>
        <dbReference type="PROSITE-ProRule" id="PRU00146"/>
    </source>
</evidence>
<organism evidence="17 18">
    <name type="scientific">Eucalyptus globulus</name>
    <name type="common">Tasmanian blue gum</name>
    <dbReference type="NCBI Taxonomy" id="34317"/>
    <lineage>
        <taxon>Eukaryota</taxon>
        <taxon>Viridiplantae</taxon>
        <taxon>Streptophyta</taxon>
        <taxon>Embryophyta</taxon>
        <taxon>Tracheophyta</taxon>
        <taxon>Spermatophyta</taxon>
        <taxon>Magnoliopsida</taxon>
        <taxon>eudicotyledons</taxon>
        <taxon>Gunneridae</taxon>
        <taxon>Pentapetalae</taxon>
        <taxon>rosids</taxon>
        <taxon>malvids</taxon>
        <taxon>Myrtales</taxon>
        <taxon>Myrtaceae</taxon>
        <taxon>Myrtoideae</taxon>
        <taxon>Eucalypteae</taxon>
        <taxon>Eucalyptus</taxon>
    </lineage>
</organism>
<keyword evidence="18" id="KW-1185">Reference proteome</keyword>
<dbReference type="GO" id="GO:0003677">
    <property type="term" value="F:DNA binding"/>
    <property type="evidence" value="ECO:0007669"/>
    <property type="project" value="UniProtKB-UniRule"/>
</dbReference>
<keyword evidence="5" id="KW-0862">Zinc</keyword>
<feature type="domain" description="PHD-type" evidence="15">
    <location>
        <begin position="486"/>
        <end position="543"/>
    </location>
</feature>
<evidence type="ECO:0000256" key="1">
    <source>
        <dbReference type="ARBA" id="ARBA00004123"/>
    </source>
</evidence>
<evidence type="ECO:0000256" key="10">
    <source>
        <dbReference type="ARBA" id="ARBA00023242"/>
    </source>
</evidence>
<dbReference type="PANTHER" id="PTHR12628">
    <property type="entry name" value="POLYCOMB-LIKE TRANSCRIPTION FACTOR"/>
    <property type="match status" value="1"/>
</dbReference>
<dbReference type="CDD" id="cd15504">
    <property type="entry name" value="PHD_PRHA_like"/>
    <property type="match status" value="1"/>
</dbReference>
<evidence type="ECO:0000313" key="18">
    <source>
        <dbReference type="Proteomes" id="UP001634007"/>
    </source>
</evidence>
<evidence type="ECO:0000256" key="9">
    <source>
        <dbReference type="ARBA" id="ARBA00023163"/>
    </source>
</evidence>
<feature type="region of interest" description="Disordered" evidence="14">
    <location>
        <begin position="715"/>
        <end position="734"/>
    </location>
</feature>
<evidence type="ECO:0000256" key="7">
    <source>
        <dbReference type="ARBA" id="ARBA00023125"/>
    </source>
</evidence>
<dbReference type="PROSITE" id="PS50016">
    <property type="entry name" value="ZF_PHD_2"/>
    <property type="match status" value="1"/>
</dbReference>
<evidence type="ECO:0000256" key="4">
    <source>
        <dbReference type="ARBA" id="ARBA00022771"/>
    </source>
</evidence>
<dbReference type="Pfam" id="PF00628">
    <property type="entry name" value="PHD"/>
    <property type="match status" value="1"/>
</dbReference>
<feature type="compositionally biased region" description="Basic residues" evidence="14">
    <location>
        <begin position="1015"/>
        <end position="1025"/>
    </location>
</feature>
<comment type="similarity">
    <text evidence="2">Belongs to the PHD-associated homeobox family.</text>
</comment>
<gene>
    <name evidence="17" type="ORF">ACJRO7_027414</name>
</gene>
<dbReference type="EMBL" id="JBJKBG010000007">
    <property type="protein sequence ID" value="KAL3730396.1"/>
    <property type="molecule type" value="Genomic_DNA"/>
</dbReference>
<evidence type="ECO:0000256" key="5">
    <source>
        <dbReference type="ARBA" id="ARBA00022833"/>
    </source>
</evidence>
<feature type="region of interest" description="Disordered" evidence="14">
    <location>
        <begin position="741"/>
        <end position="844"/>
    </location>
</feature>
<dbReference type="Proteomes" id="UP001634007">
    <property type="component" value="Unassembled WGS sequence"/>
</dbReference>
<keyword evidence="7 11" id="KW-0238">DNA-binding</keyword>
<dbReference type="GO" id="GO:0005634">
    <property type="term" value="C:nucleus"/>
    <property type="evidence" value="ECO:0007669"/>
    <property type="project" value="UniProtKB-SubCell"/>
</dbReference>
<evidence type="ECO:0000259" key="15">
    <source>
        <dbReference type="PROSITE" id="PS50016"/>
    </source>
</evidence>
<keyword evidence="9" id="KW-0804">Transcription</keyword>
<dbReference type="InterPro" id="IPR009057">
    <property type="entry name" value="Homeodomain-like_sf"/>
</dbReference>
<dbReference type="SUPFAM" id="SSF46689">
    <property type="entry name" value="Homeodomain-like"/>
    <property type="match status" value="1"/>
</dbReference>
<feature type="region of interest" description="Disordered" evidence="14">
    <location>
        <begin position="308"/>
        <end position="393"/>
    </location>
</feature>
<evidence type="ECO:0000256" key="13">
    <source>
        <dbReference type="RuleBase" id="RU000682"/>
    </source>
</evidence>
<reference evidence="17 18" key="1">
    <citation type="submission" date="2024-11" db="EMBL/GenBank/DDBJ databases">
        <title>Chromosome-level genome assembly of Eucalyptus globulus Labill. provides insights into its genome evolution.</title>
        <authorList>
            <person name="Li X."/>
        </authorList>
    </citation>
    <scope>NUCLEOTIDE SEQUENCE [LARGE SCALE GENOMIC DNA]</scope>
    <source>
        <strain evidence="17">CL2024</strain>
        <tissue evidence="17">Fresh tender leaves</tissue>
    </source>
</reference>
<comment type="subcellular location">
    <subcellularLocation>
        <location evidence="1 11 13">Nucleus</location>
    </subcellularLocation>
</comment>
<feature type="compositionally biased region" description="Polar residues" evidence="14">
    <location>
        <begin position="812"/>
        <end position="833"/>
    </location>
</feature>
<dbReference type="PANTHER" id="PTHR12628:SF13">
    <property type="entry name" value="HOMEOBOX PROTEIN HAT3.1"/>
    <property type="match status" value="1"/>
</dbReference>
<dbReference type="Gene3D" id="1.10.10.60">
    <property type="entry name" value="Homeodomain-like"/>
    <property type="match status" value="1"/>
</dbReference>
<dbReference type="InterPro" id="IPR001356">
    <property type="entry name" value="HD"/>
</dbReference>
<protein>
    <submittedName>
        <fullName evidence="17">Uncharacterized protein</fullName>
    </submittedName>
</protein>
<dbReference type="SUPFAM" id="SSF57903">
    <property type="entry name" value="FYVE/PHD zinc finger"/>
    <property type="match status" value="1"/>
</dbReference>
<feature type="compositionally biased region" description="Basic and acidic residues" evidence="14">
    <location>
        <begin position="355"/>
        <end position="381"/>
    </location>
</feature>
<dbReference type="EMBL" id="JBJKBG010000007">
    <property type="protein sequence ID" value="KAL3730394.1"/>
    <property type="molecule type" value="Genomic_DNA"/>
</dbReference>
<evidence type="ECO:0000256" key="14">
    <source>
        <dbReference type="SAM" id="MobiDB-lite"/>
    </source>
</evidence>
<keyword evidence="10 11" id="KW-0539">Nucleus</keyword>
<evidence type="ECO:0000256" key="3">
    <source>
        <dbReference type="ARBA" id="ARBA00022723"/>
    </source>
</evidence>
<dbReference type="Pfam" id="PF00046">
    <property type="entry name" value="Homeodomain"/>
    <property type="match status" value="1"/>
</dbReference>
<dbReference type="InterPro" id="IPR019786">
    <property type="entry name" value="Zinc_finger_PHD-type_CS"/>
</dbReference>
<feature type="region of interest" description="Disordered" evidence="14">
    <location>
        <begin position="572"/>
        <end position="709"/>
    </location>
</feature>
<proteinExistence type="inferred from homology"/>
<evidence type="ECO:0000256" key="11">
    <source>
        <dbReference type="PROSITE-ProRule" id="PRU00108"/>
    </source>
</evidence>
<dbReference type="InterPro" id="IPR019787">
    <property type="entry name" value="Znf_PHD-finger"/>
</dbReference>
<dbReference type="FunFam" id="3.30.40.10:FF:000650">
    <property type="entry name" value="Homeobox protein HAT3.1"/>
    <property type="match status" value="1"/>
</dbReference>
<dbReference type="SMART" id="SM00389">
    <property type="entry name" value="HOX"/>
    <property type="match status" value="1"/>
</dbReference>
<feature type="compositionally biased region" description="Acidic residues" evidence="14">
    <location>
        <begin position="646"/>
        <end position="658"/>
    </location>
</feature>
<feature type="DNA-binding region" description="Homeobox" evidence="11">
    <location>
        <begin position="839"/>
        <end position="898"/>
    </location>
</feature>
<comment type="caution">
    <text evidence="17">The sequence shown here is derived from an EMBL/GenBank/DDBJ whole genome shotgun (WGS) entry which is preliminary data.</text>
</comment>
<feature type="compositionally biased region" description="Basic residues" evidence="14">
    <location>
        <begin position="333"/>
        <end position="342"/>
    </location>
</feature>
<dbReference type="AlphaFoldDB" id="A0ABD3JR33"/>
<dbReference type="Gene3D" id="3.30.40.10">
    <property type="entry name" value="Zinc/RING finger domain, C3HC4 (zinc finger)"/>
    <property type="match status" value="1"/>
</dbReference>
<dbReference type="CDD" id="cd00086">
    <property type="entry name" value="homeodomain"/>
    <property type="match status" value="1"/>
</dbReference>
<dbReference type="InterPro" id="IPR001965">
    <property type="entry name" value="Znf_PHD"/>
</dbReference>
<accession>A0ABD3JR33</accession>
<dbReference type="PROSITE" id="PS01359">
    <property type="entry name" value="ZF_PHD_1"/>
    <property type="match status" value="1"/>
</dbReference>
<name>A0ABD3JR33_EUCGL</name>